<dbReference type="PANTHER" id="PTHR40032:SF1">
    <property type="entry name" value="EXPORTED PROTEIN"/>
    <property type="match status" value="1"/>
</dbReference>
<organism evidence="2 3">
    <name type="scientific">Paenibacillus turicensis</name>
    <dbReference type="NCBI Taxonomy" id="160487"/>
    <lineage>
        <taxon>Bacteria</taxon>
        <taxon>Bacillati</taxon>
        <taxon>Bacillota</taxon>
        <taxon>Bacilli</taxon>
        <taxon>Bacillales</taxon>
        <taxon>Paenibacillaceae</taxon>
        <taxon>Paenibacillus</taxon>
    </lineage>
</organism>
<dbReference type="EMBL" id="JAGGKG010000002">
    <property type="protein sequence ID" value="MBP1903984.1"/>
    <property type="molecule type" value="Genomic_DNA"/>
</dbReference>
<evidence type="ECO:0000259" key="1">
    <source>
        <dbReference type="Pfam" id="PF12671"/>
    </source>
</evidence>
<dbReference type="PANTHER" id="PTHR40032">
    <property type="entry name" value="EXPORTED PROTEIN-RELATED"/>
    <property type="match status" value="1"/>
</dbReference>
<sequence length="374" mass="42977">MHARKLIVRVVLLSVTFLFYIAPSIYADTVKSPEISKQEQEVEAFLNDLFKVRSEFITNSNLSLDPYYDLDSKLGRQALANQKNRTTYLNAWAKQREMAITHSESTIRIRKMNFIDNKVRLTLGHSQKIVYAYHDSPSIKQWFGLGTWHVMTLSKQNDRWVVSKEWFLDPLEENPKKIPEGIPPSPPSTRSIVNGQNYNRQRAVAYANKYAGLAWGAGNDGKYNGKYKNYNHLGGDCTNFASQVLGDPEEGGGFKMRGGWRYNYPNGGTRTWVQTDAFKHFLLHSGYGKQIAKGHYEELVKSTDKHPYSVMWELDSGDLIAHVMHNDVDHFSIVTGFDHRGYPLVNSHTADRYRAPFDLGWDNETQYLFIHIKD</sequence>
<name>A0ABS4FN30_9BACL</name>
<comment type="caution">
    <text evidence="2">The sequence shown here is derived from an EMBL/GenBank/DDBJ whole genome shotgun (WGS) entry which is preliminary data.</text>
</comment>
<accession>A0ABS4FN30</accession>
<feature type="domain" description="Putative amidase" evidence="1">
    <location>
        <begin position="197"/>
        <end position="367"/>
    </location>
</feature>
<reference evidence="2 3" key="1">
    <citation type="submission" date="2021-03" db="EMBL/GenBank/DDBJ databases">
        <title>Genomic Encyclopedia of Type Strains, Phase IV (KMG-IV): sequencing the most valuable type-strain genomes for metagenomic binning, comparative biology and taxonomic classification.</title>
        <authorList>
            <person name="Goeker M."/>
        </authorList>
    </citation>
    <scope>NUCLEOTIDE SEQUENCE [LARGE SCALE GENOMIC DNA]</scope>
    <source>
        <strain evidence="2 3">DSM 14349</strain>
    </source>
</reference>
<evidence type="ECO:0000313" key="3">
    <source>
        <dbReference type="Proteomes" id="UP001519272"/>
    </source>
</evidence>
<keyword evidence="3" id="KW-1185">Reference proteome</keyword>
<dbReference type="InterPro" id="IPR024301">
    <property type="entry name" value="Amidase_6"/>
</dbReference>
<protein>
    <recommendedName>
        <fullName evidence="1">Putative amidase domain-containing protein</fullName>
    </recommendedName>
</protein>
<dbReference type="RefSeq" id="WP_210087668.1">
    <property type="nucleotide sequence ID" value="NZ_JAGGKG010000002.1"/>
</dbReference>
<dbReference type="Pfam" id="PF12671">
    <property type="entry name" value="Amidase_6"/>
    <property type="match status" value="1"/>
</dbReference>
<gene>
    <name evidence="2" type="ORF">J2Z32_000601</name>
</gene>
<dbReference type="Proteomes" id="UP001519272">
    <property type="component" value="Unassembled WGS sequence"/>
</dbReference>
<evidence type="ECO:0000313" key="2">
    <source>
        <dbReference type="EMBL" id="MBP1903984.1"/>
    </source>
</evidence>
<proteinExistence type="predicted"/>